<keyword evidence="2 3" id="KW-1015">Disulfide bond</keyword>
<proteinExistence type="predicted"/>
<keyword evidence="5" id="KW-0732">Signal</keyword>
<sequence>MKSARDEGVSSSLFVLAIILSLLTTVSGFSECGDYYDVRTDTTGQITSPEYPSMYPTYSKCIWLLRSPGDDYRVRLTLTYQGERYNGSCADYVEVRDGGQYAPLLGTFCDTATNEVVTSGYVYMWIMFKSDGITGSGSVMTATFSAYYNATPSDNTTKPFSDCRSYEFECRNKMCASLSYRCDGWNDCGCKNGCDEDECYSLKITKGVQIGISVAAGVATFLLVALFSFIIEGRNSWSSAVSEATRERETRDLARRRRVTKAFSKFIGSTDNRLSQDNSTANALRAPPPAAANKLTGPLVSLTVQPQNAPAFKVTDMTVTDIDA</sequence>
<dbReference type="PANTHER" id="PTHR24251">
    <property type="entry name" value="OVOCHYMASE-RELATED"/>
    <property type="match status" value="1"/>
</dbReference>
<evidence type="ECO:0000256" key="3">
    <source>
        <dbReference type="PROSITE-ProRule" id="PRU00124"/>
    </source>
</evidence>
<evidence type="ECO:0000313" key="8">
    <source>
        <dbReference type="Proteomes" id="UP000762676"/>
    </source>
</evidence>
<feature type="transmembrane region" description="Helical" evidence="4">
    <location>
        <begin position="210"/>
        <end position="231"/>
    </location>
</feature>
<evidence type="ECO:0000256" key="4">
    <source>
        <dbReference type="SAM" id="Phobius"/>
    </source>
</evidence>
<keyword evidence="4" id="KW-1133">Transmembrane helix</keyword>
<dbReference type="PROSITE" id="PS50068">
    <property type="entry name" value="LDLRA_2"/>
    <property type="match status" value="1"/>
</dbReference>
<dbReference type="InterPro" id="IPR035914">
    <property type="entry name" value="Sperma_CUB_dom_sf"/>
</dbReference>
<dbReference type="PANTHER" id="PTHR24251:SF30">
    <property type="entry name" value="MEMBRANE FRIZZLED-RELATED PROTEIN"/>
    <property type="match status" value="1"/>
</dbReference>
<dbReference type="SMART" id="SM00192">
    <property type="entry name" value="LDLa"/>
    <property type="match status" value="1"/>
</dbReference>
<protein>
    <submittedName>
        <fullName evidence="7">Tolloid-like protein 1</fullName>
    </submittedName>
</protein>
<feature type="disulfide bond" evidence="3">
    <location>
        <begin position="163"/>
        <end position="175"/>
    </location>
</feature>
<dbReference type="Gene3D" id="2.40.128.620">
    <property type="match status" value="1"/>
</dbReference>
<dbReference type="EMBL" id="BMAT01009404">
    <property type="protein sequence ID" value="GFS05757.1"/>
    <property type="molecule type" value="Genomic_DNA"/>
</dbReference>
<evidence type="ECO:0000256" key="2">
    <source>
        <dbReference type="ARBA" id="ARBA00023157"/>
    </source>
</evidence>
<dbReference type="Proteomes" id="UP000762676">
    <property type="component" value="Unassembled WGS sequence"/>
</dbReference>
<dbReference type="SUPFAM" id="SSF57424">
    <property type="entry name" value="LDL receptor-like module"/>
    <property type="match status" value="1"/>
</dbReference>
<evidence type="ECO:0000256" key="5">
    <source>
        <dbReference type="SAM" id="SignalP"/>
    </source>
</evidence>
<accession>A0AAV4I9Q4</accession>
<dbReference type="InterPro" id="IPR000859">
    <property type="entry name" value="CUB_dom"/>
</dbReference>
<dbReference type="SUPFAM" id="SSF49854">
    <property type="entry name" value="Spermadhesin, CUB domain"/>
    <property type="match status" value="1"/>
</dbReference>
<organism evidence="7 8">
    <name type="scientific">Elysia marginata</name>
    <dbReference type="NCBI Taxonomy" id="1093978"/>
    <lineage>
        <taxon>Eukaryota</taxon>
        <taxon>Metazoa</taxon>
        <taxon>Spiralia</taxon>
        <taxon>Lophotrochozoa</taxon>
        <taxon>Mollusca</taxon>
        <taxon>Gastropoda</taxon>
        <taxon>Heterobranchia</taxon>
        <taxon>Euthyneura</taxon>
        <taxon>Panpulmonata</taxon>
        <taxon>Sacoglossa</taxon>
        <taxon>Placobranchoidea</taxon>
        <taxon>Plakobranchidae</taxon>
        <taxon>Elysia</taxon>
    </lineage>
</organism>
<keyword evidence="1" id="KW-0677">Repeat</keyword>
<dbReference type="Gene3D" id="2.60.120.290">
    <property type="entry name" value="Spermadhesin, CUB domain"/>
    <property type="match status" value="1"/>
</dbReference>
<evidence type="ECO:0000259" key="6">
    <source>
        <dbReference type="PROSITE" id="PS01180"/>
    </source>
</evidence>
<feature type="signal peptide" evidence="5">
    <location>
        <begin position="1"/>
        <end position="28"/>
    </location>
</feature>
<dbReference type="InterPro" id="IPR036055">
    <property type="entry name" value="LDL_receptor-like_sf"/>
</dbReference>
<feature type="chain" id="PRO_5043629667" evidence="5">
    <location>
        <begin position="29"/>
        <end position="324"/>
    </location>
</feature>
<name>A0AAV4I9Q4_9GAST</name>
<feature type="domain" description="CUB" evidence="6">
    <location>
        <begin position="32"/>
        <end position="151"/>
    </location>
</feature>
<gene>
    <name evidence="7" type="ORF">ElyMa_004689700</name>
</gene>
<dbReference type="Pfam" id="PF00431">
    <property type="entry name" value="CUB"/>
    <property type="match status" value="1"/>
</dbReference>
<dbReference type="CDD" id="cd00112">
    <property type="entry name" value="LDLa"/>
    <property type="match status" value="1"/>
</dbReference>
<dbReference type="SMART" id="SM00042">
    <property type="entry name" value="CUB"/>
    <property type="match status" value="1"/>
</dbReference>
<evidence type="ECO:0000313" key="7">
    <source>
        <dbReference type="EMBL" id="GFS05757.1"/>
    </source>
</evidence>
<reference evidence="7 8" key="1">
    <citation type="journal article" date="2021" name="Elife">
        <title>Chloroplast acquisition without the gene transfer in kleptoplastic sea slugs, Plakobranchus ocellatus.</title>
        <authorList>
            <person name="Maeda T."/>
            <person name="Takahashi S."/>
            <person name="Yoshida T."/>
            <person name="Shimamura S."/>
            <person name="Takaki Y."/>
            <person name="Nagai Y."/>
            <person name="Toyoda A."/>
            <person name="Suzuki Y."/>
            <person name="Arimoto A."/>
            <person name="Ishii H."/>
            <person name="Satoh N."/>
            <person name="Nishiyama T."/>
            <person name="Hasebe M."/>
            <person name="Maruyama T."/>
            <person name="Minagawa J."/>
            <person name="Obokata J."/>
            <person name="Shigenobu S."/>
        </authorList>
    </citation>
    <scope>NUCLEOTIDE SEQUENCE [LARGE SCALE GENOMIC DNA]</scope>
</reference>
<keyword evidence="8" id="KW-1185">Reference proteome</keyword>
<comment type="caution">
    <text evidence="7">The sequence shown here is derived from an EMBL/GenBank/DDBJ whole genome shotgun (WGS) entry which is preliminary data.</text>
</comment>
<dbReference type="InterPro" id="IPR002172">
    <property type="entry name" value="LDrepeatLR_classA_rpt"/>
</dbReference>
<keyword evidence="4" id="KW-0472">Membrane</keyword>
<evidence type="ECO:0000256" key="1">
    <source>
        <dbReference type="ARBA" id="ARBA00022737"/>
    </source>
</evidence>
<comment type="caution">
    <text evidence="3">Lacks conserved residue(s) required for the propagation of feature annotation.</text>
</comment>
<dbReference type="PROSITE" id="PS01180">
    <property type="entry name" value="CUB"/>
    <property type="match status" value="1"/>
</dbReference>
<dbReference type="CDD" id="cd00041">
    <property type="entry name" value="CUB"/>
    <property type="match status" value="1"/>
</dbReference>
<dbReference type="AlphaFoldDB" id="A0AAV4I9Q4"/>
<keyword evidence="4" id="KW-0812">Transmembrane</keyword>